<dbReference type="Proteomes" id="UP000616114">
    <property type="component" value="Unassembled WGS sequence"/>
</dbReference>
<reference evidence="2" key="2">
    <citation type="submission" date="2020-09" db="EMBL/GenBank/DDBJ databases">
        <authorList>
            <person name="Sun Q."/>
            <person name="Zhou Y."/>
        </authorList>
    </citation>
    <scope>NUCLEOTIDE SEQUENCE</scope>
    <source>
        <strain evidence="2">CGMCC 1.12785</strain>
    </source>
</reference>
<evidence type="ECO:0000313" key="3">
    <source>
        <dbReference type="Proteomes" id="UP000616114"/>
    </source>
</evidence>
<dbReference type="AlphaFoldDB" id="A0A8J2XLY5"/>
<feature type="compositionally biased region" description="Low complexity" evidence="1">
    <location>
        <begin position="49"/>
        <end position="60"/>
    </location>
</feature>
<accession>A0A8J2XLY5</accession>
<protein>
    <submittedName>
        <fullName evidence="2">Uncharacterized protein</fullName>
    </submittedName>
</protein>
<reference evidence="2" key="1">
    <citation type="journal article" date="2014" name="Int. J. Syst. Evol. Microbiol.">
        <title>Complete genome sequence of Corynebacterium casei LMG S-19264T (=DSM 44701T), isolated from a smear-ripened cheese.</title>
        <authorList>
            <consortium name="US DOE Joint Genome Institute (JGI-PGF)"/>
            <person name="Walter F."/>
            <person name="Albersmeier A."/>
            <person name="Kalinowski J."/>
            <person name="Ruckert C."/>
        </authorList>
    </citation>
    <scope>NUCLEOTIDE SEQUENCE</scope>
    <source>
        <strain evidence="2">CGMCC 1.12785</strain>
    </source>
</reference>
<name>A0A8J2XLY5_9MICO</name>
<organism evidence="2 3">
    <name type="scientific">Sediminivirga luteola</name>
    <dbReference type="NCBI Taxonomy" id="1774748"/>
    <lineage>
        <taxon>Bacteria</taxon>
        <taxon>Bacillati</taxon>
        <taxon>Actinomycetota</taxon>
        <taxon>Actinomycetes</taxon>
        <taxon>Micrococcales</taxon>
        <taxon>Brevibacteriaceae</taxon>
        <taxon>Sediminivirga</taxon>
    </lineage>
</organism>
<evidence type="ECO:0000256" key="1">
    <source>
        <dbReference type="SAM" id="MobiDB-lite"/>
    </source>
</evidence>
<comment type="caution">
    <text evidence="2">The sequence shown here is derived from an EMBL/GenBank/DDBJ whole genome shotgun (WGS) entry which is preliminary data.</text>
</comment>
<dbReference type="EMBL" id="BMFY01000019">
    <property type="protein sequence ID" value="GGA27074.1"/>
    <property type="molecule type" value="Genomic_DNA"/>
</dbReference>
<evidence type="ECO:0000313" key="2">
    <source>
        <dbReference type="EMBL" id="GGA27074.1"/>
    </source>
</evidence>
<feature type="region of interest" description="Disordered" evidence="1">
    <location>
        <begin position="38"/>
        <end position="83"/>
    </location>
</feature>
<sequence length="90" mass="9327">MAQMSVPACAFAFTARKLPSSSPGDTRVVGAALLARSNPPAPRPVRVHAGPARAGPGVLPVPGPRGHARPSRAVPAPTRQAMTRDVRLDF</sequence>
<keyword evidence="3" id="KW-1185">Reference proteome</keyword>
<proteinExistence type="predicted"/>
<gene>
    <name evidence="2" type="ORF">GCM10011333_32380</name>
</gene>